<dbReference type="EnsemblPlants" id="KQK88981">
    <property type="protein sequence ID" value="KQK88981"/>
    <property type="gene ID" value="SETIT_038256mg"/>
</dbReference>
<proteinExistence type="predicted"/>
<reference evidence="1" key="2">
    <citation type="submission" date="2018-08" db="UniProtKB">
        <authorList>
            <consortium name="EnsemblPlants"/>
        </authorList>
    </citation>
    <scope>IDENTIFICATION</scope>
    <source>
        <strain evidence="1">Yugu1</strain>
    </source>
</reference>
<keyword evidence="2" id="KW-1185">Reference proteome</keyword>
<dbReference type="HOGENOM" id="CLU_2473267_0_0_1"/>
<accession>K4AH99</accession>
<evidence type="ECO:0000313" key="2">
    <source>
        <dbReference type="Proteomes" id="UP000004995"/>
    </source>
</evidence>
<evidence type="ECO:0000313" key="1">
    <source>
        <dbReference type="EnsemblPlants" id="KQK88981"/>
    </source>
</evidence>
<dbReference type="InParanoid" id="K4AH99"/>
<dbReference type="EMBL" id="AGNK02005599">
    <property type="status" value="NOT_ANNOTATED_CDS"/>
    <property type="molecule type" value="Genomic_DNA"/>
</dbReference>
<protein>
    <submittedName>
        <fullName evidence="1">Uncharacterized protein</fullName>
    </submittedName>
</protein>
<dbReference type="AlphaFoldDB" id="K4AH99"/>
<dbReference type="Gramene" id="KQK88981">
    <property type="protein sequence ID" value="KQK88981"/>
    <property type="gene ID" value="SETIT_038256mg"/>
</dbReference>
<name>K4AH99_SETIT</name>
<sequence>MRSLTVSRLQEQDDKPQSRAAHVAFSACRRVQVCVYRRRMLPPELLACYVQITQIPPGVCVRNIPLSCTFVGVNTLLVQDLRVKFRCT</sequence>
<dbReference type="Proteomes" id="UP000004995">
    <property type="component" value="Unassembled WGS sequence"/>
</dbReference>
<organism evidence="1 2">
    <name type="scientific">Setaria italica</name>
    <name type="common">Foxtail millet</name>
    <name type="synonym">Panicum italicum</name>
    <dbReference type="NCBI Taxonomy" id="4555"/>
    <lineage>
        <taxon>Eukaryota</taxon>
        <taxon>Viridiplantae</taxon>
        <taxon>Streptophyta</taxon>
        <taxon>Embryophyta</taxon>
        <taxon>Tracheophyta</taxon>
        <taxon>Spermatophyta</taxon>
        <taxon>Magnoliopsida</taxon>
        <taxon>Liliopsida</taxon>
        <taxon>Poales</taxon>
        <taxon>Poaceae</taxon>
        <taxon>PACMAD clade</taxon>
        <taxon>Panicoideae</taxon>
        <taxon>Panicodae</taxon>
        <taxon>Paniceae</taxon>
        <taxon>Cenchrinae</taxon>
        <taxon>Setaria</taxon>
    </lineage>
</organism>
<reference evidence="2" key="1">
    <citation type="journal article" date="2012" name="Nat. Biotechnol.">
        <title>Reference genome sequence of the model plant Setaria.</title>
        <authorList>
            <person name="Bennetzen J.L."/>
            <person name="Schmutz J."/>
            <person name="Wang H."/>
            <person name="Percifield R."/>
            <person name="Hawkins J."/>
            <person name="Pontaroli A.C."/>
            <person name="Estep M."/>
            <person name="Feng L."/>
            <person name="Vaughn J.N."/>
            <person name="Grimwood J."/>
            <person name="Jenkins J."/>
            <person name="Barry K."/>
            <person name="Lindquist E."/>
            <person name="Hellsten U."/>
            <person name="Deshpande S."/>
            <person name="Wang X."/>
            <person name="Wu X."/>
            <person name="Mitros T."/>
            <person name="Triplett J."/>
            <person name="Yang X."/>
            <person name="Ye C.Y."/>
            <person name="Mauro-Herrera M."/>
            <person name="Wang L."/>
            <person name="Li P."/>
            <person name="Sharma M."/>
            <person name="Sharma R."/>
            <person name="Ronald P.C."/>
            <person name="Panaud O."/>
            <person name="Kellogg E.A."/>
            <person name="Brutnell T.P."/>
            <person name="Doust A.N."/>
            <person name="Tuskan G.A."/>
            <person name="Rokhsar D."/>
            <person name="Devos K.M."/>
        </authorList>
    </citation>
    <scope>NUCLEOTIDE SEQUENCE [LARGE SCALE GENOMIC DNA]</scope>
    <source>
        <strain evidence="2">cv. Yugu1</strain>
    </source>
</reference>